<evidence type="ECO:0000256" key="3">
    <source>
        <dbReference type="ARBA" id="ARBA00022475"/>
    </source>
</evidence>
<dbReference type="Gene3D" id="1.20.1640.10">
    <property type="entry name" value="Multidrug efflux transporter AcrB transmembrane domain"/>
    <property type="match status" value="2"/>
</dbReference>
<feature type="transmembrane region" description="Helical" evidence="8">
    <location>
        <begin position="950"/>
        <end position="969"/>
    </location>
</feature>
<dbReference type="Proteomes" id="UP000033220">
    <property type="component" value="Chromosome DSM 122"/>
</dbReference>
<feature type="transmembrane region" description="Helical" evidence="8">
    <location>
        <begin position="385"/>
        <end position="409"/>
    </location>
</feature>
<keyword evidence="2" id="KW-0813">Transport</keyword>
<dbReference type="GO" id="GO:0005886">
    <property type="term" value="C:plasma membrane"/>
    <property type="evidence" value="ECO:0007669"/>
    <property type="project" value="UniProtKB-SubCell"/>
</dbReference>
<reference evidence="9 10" key="1">
    <citation type="submission" date="2012-02" db="EMBL/GenBank/DDBJ databases">
        <title>Shotgun genome sequence of Phaeospirillum photometricum DSM 122.</title>
        <authorList>
            <person name="Duquesne K."/>
            <person name="Sturgis J."/>
        </authorList>
    </citation>
    <scope>NUCLEOTIDE SEQUENCE [LARGE SCALE GENOMIC DNA]</scope>
    <source>
        <strain evidence="10">DSM122</strain>
    </source>
</reference>
<dbReference type="Gene3D" id="3.30.2090.10">
    <property type="entry name" value="Multidrug efflux transporter AcrB TolC docking domain, DN and DC subdomains"/>
    <property type="match status" value="2"/>
</dbReference>
<dbReference type="InterPro" id="IPR027463">
    <property type="entry name" value="AcrB_DN_DC_subdom"/>
</dbReference>
<dbReference type="RefSeq" id="WP_014413926.1">
    <property type="nucleotide sequence ID" value="NC_017059.1"/>
</dbReference>
<dbReference type="InterPro" id="IPR001036">
    <property type="entry name" value="Acrflvin-R"/>
</dbReference>
<organism evidence="9 10">
    <name type="scientific">Pararhodospirillum photometricum DSM 122</name>
    <dbReference type="NCBI Taxonomy" id="1150469"/>
    <lineage>
        <taxon>Bacteria</taxon>
        <taxon>Pseudomonadati</taxon>
        <taxon>Pseudomonadota</taxon>
        <taxon>Alphaproteobacteria</taxon>
        <taxon>Rhodospirillales</taxon>
        <taxon>Rhodospirillaceae</taxon>
        <taxon>Pararhodospirillum</taxon>
    </lineage>
</organism>
<gene>
    <name evidence="9" type="ORF">RSPPHO_00660</name>
</gene>
<dbReference type="PATRIC" id="fig|1150469.3.peg.764"/>
<sequence>MDFSTFFLRRPVFATVVCLLIVLLGVAAMGRLPLRELPDVDAAIVTVTTEYTGAAPEIVDTDVTEVVESAVAGVSGVRTLTSQSRRGLGRTVIEFEPGVDIDAAVNDVRDVVARVRGDLPEDADEPRIAKSDTDSDPVMRLSLTSASLSPLQLNDIADRFIVDRLSTLEGVAEVDLYGERRQAMRIWLDRRALAARALTVQDVESALRRNNVELPAGDLESASRLFTVRTETLLRSPEQFAAIVIRVVEGYPVRLRDVAQVELGVESDDTAVRSAGKAAIGLGILRQSTANTVAISERVRAEVERIGAILPEGTSLTVNSDEAIFINRSIHEVVLTLVIAVVIVVLVNFAFLGSVRATLVPSVTIPVALIGSFAGIWLLGFSINILTLLALILAIGIVVDDAIVVLENIQRRIEHGESPLAAAALGTRQVTFAVIATTLTLIAVFVPLSFSGGAVGRLFTEFGVVMACSVALSMVVALVFCPPLAAGVLSDASHEGRLARAVNRVLSGLTAGYRRALTVALNMPLVVLVVGALCAGSSWALYEALPRELTPAEDRGVFFVALTAPQGSNTAYTDAQVARIETAVAPLMESGVAESVMAIIGAGRRPNRGTVVVRLKDWSEREQSAMAVTQQIRRDLGQMTGALATPQLPAGLGLRGSRTPLQVVVGGPDFEQVKCWADALLRRAQENPRLINPELDYEPNQPQISVSIDRDRADDLGIGVETVGQTLQTMMASREVTRFVDRGREYEVIVQARAEDRSTPADLSHTFVRVGRGEALVPLDALVSLTETTSAPELNRYGRMPAITLSAALVPGYDIGSAINDLRAAALEVLPPEATLSYAGQSKEFLETSGGVMTTFLMALLIVYLVLAAQFESFIHPFIILLSVPLAVSGALFSLWVSDNSLNVYSQIGIILLIGLMAKNGILIVEFANQLRDEGLSVREAILEGAALRLRPILMTVVCTVLGAVPLAVSSGAGAESREAIGVVIIGGLGIASLLTLFLTPVLYDRLARFTRSAGAAGEALEAALAEAAQK</sequence>
<dbReference type="HOGENOM" id="CLU_002755_1_2_5"/>
<dbReference type="AlphaFoldDB" id="H6SQ16"/>
<keyword evidence="5 8" id="KW-0812">Transmembrane</keyword>
<dbReference type="Gene3D" id="3.30.70.1430">
    <property type="entry name" value="Multidrug efflux transporter AcrB pore domain"/>
    <property type="match status" value="2"/>
</dbReference>
<keyword evidence="7 8" id="KW-0472">Membrane</keyword>
<evidence type="ECO:0000256" key="1">
    <source>
        <dbReference type="ARBA" id="ARBA00004429"/>
    </source>
</evidence>
<keyword evidence="3" id="KW-1003">Cell membrane</keyword>
<evidence type="ECO:0000256" key="4">
    <source>
        <dbReference type="ARBA" id="ARBA00022519"/>
    </source>
</evidence>
<evidence type="ECO:0000256" key="7">
    <source>
        <dbReference type="ARBA" id="ARBA00023136"/>
    </source>
</evidence>
<dbReference type="Pfam" id="PF00873">
    <property type="entry name" value="ACR_tran"/>
    <property type="match status" value="1"/>
</dbReference>
<evidence type="ECO:0000256" key="2">
    <source>
        <dbReference type="ARBA" id="ARBA00022448"/>
    </source>
</evidence>
<feature type="transmembrane region" description="Helical" evidence="8">
    <location>
        <begin position="904"/>
        <end position="929"/>
    </location>
</feature>
<dbReference type="PANTHER" id="PTHR32063">
    <property type="match status" value="1"/>
</dbReference>
<keyword evidence="6 8" id="KW-1133">Transmembrane helix</keyword>
<feature type="transmembrane region" description="Helical" evidence="8">
    <location>
        <begin position="981"/>
        <end position="1004"/>
    </location>
</feature>
<dbReference type="PANTHER" id="PTHR32063:SF14">
    <property type="entry name" value="BLL4319 PROTEIN"/>
    <property type="match status" value="1"/>
</dbReference>
<protein>
    <submittedName>
        <fullName evidence="9">Acriflavin resistance protein</fullName>
    </submittedName>
</protein>
<dbReference type="FunFam" id="1.20.1640.10:FF:000001">
    <property type="entry name" value="Efflux pump membrane transporter"/>
    <property type="match status" value="1"/>
</dbReference>
<dbReference type="SUPFAM" id="SSF82693">
    <property type="entry name" value="Multidrug efflux transporter AcrB pore domain, PN1, PN2, PC1 and PC2 subdomains"/>
    <property type="match status" value="4"/>
</dbReference>
<dbReference type="eggNOG" id="COG0841">
    <property type="taxonomic scope" value="Bacteria"/>
</dbReference>
<dbReference type="SUPFAM" id="SSF82714">
    <property type="entry name" value="Multidrug efflux transporter AcrB TolC docking domain, DN and DC subdomains"/>
    <property type="match status" value="2"/>
</dbReference>
<name>H6SQ16_PARPM</name>
<dbReference type="Gene3D" id="3.30.70.1440">
    <property type="entry name" value="Multidrug efflux transporter AcrB pore domain"/>
    <property type="match status" value="1"/>
</dbReference>
<comment type="subcellular location">
    <subcellularLocation>
        <location evidence="1">Cell inner membrane</location>
        <topology evidence="1">Multi-pass membrane protein</topology>
    </subcellularLocation>
</comment>
<dbReference type="SUPFAM" id="SSF82866">
    <property type="entry name" value="Multidrug efflux transporter AcrB transmembrane domain"/>
    <property type="match status" value="2"/>
</dbReference>
<evidence type="ECO:0000256" key="6">
    <source>
        <dbReference type="ARBA" id="ARBA00022989"/>
    </source>
</evidence>
<feature type="transmembrane region" description="Helical" evidence="8">
    <location>
        <begin position="462"/>
        <end position="489"/>
    </location>
</feature>
<evidence type="ECO:0000313" key="9">
    <source>
        <dbReference type="EMBL" id="CCG07286.1"/>
    </source>
</evidence>
<accession>H6SQ16</accession>
<dbReference type="KEGG" id="rpm:RSPPHO_00660"/>
<feature type="transmembrane region" description="Helical" evidence="8">
    <location>
        <begin position="851"/>
        <end position="871"/>
    </location>
</feature>
<dbReference type="Gene3D" id="3.30.70.1320">
    <property type="entry name" value="Multidrug efflux transporter AcrB pore domain like"/>
    <property type="match status" value="1"/>
</dbReference>
<keyword evidence="10" id="KW-1185">Reference proteome</keyword>
<dbReference type="STRING" id="1150469.RSPPHO_00660"/>
<dbReference type="GO" id="GO:0042910">
    <property type="term" value="F:xenobiotic transmembrane transporter activity"/>
    <property type="evidence" value="ECO:0007669"/>
    <property type="project" value="TreeGrafter"/>
</dbReference>
<evidence type="ECO:0000256" key="5">
    <source>
        <dbReference type="ARBA" id="ARBA00022692"/>
    </source>
</evidence>
<feature type="transmembrane region" description="Helical" evidence="8">
    <location>
        <begin position="430"/>
        <end position="450"/>
    </location>
</feature>
<proteinExistence type="predicted"/>
<feature type="transmembrane region" description="Helical" evidence="8">
    <location>
        <begin position="878"/>
        <end position="898"/>
    </location>
</feature>
<dbReference type="PRINTS" id="PR00702">
    <property type="entry name" value="ACRIFLAVINRP"/>
</dbReference>
<keyword evidence="4" id="KW-0997">Cell inner membrane</keyword>
<feature type="transmembrane region" description="Helical" evidence="8">
    <location>
        <begin position="519"/>
        <end position="542"/>
    </location>
</feature>
<feature type="transmembrane region" description="Helical" evidence="8">
    <location>
        <begin position="359"/>
        <end position="379"/>
    </location>
</feature>
<feature type="transmembrane region" description="Helical" evidence="8">
    <location>
        <begin position="333"/>
        <end position="352"/>
    </location>
</feature>
<evidence type="ECO:0000256" key="8">
    <source>
        <dbReference type="SAM" id="Phobius"/>
    </source>
</evidence>
<dbReference type="EMBL" id="HE663493">
    <property type="protein sequence ID" value="CCG07286.1"/>
    <property type="molecule type" value="Genomic_DNA"/>
</dbReference>
<dbReference type="OrthoDB" id="9806532at2"/>
<evidence type="ECO:0000313" key="10">
    <source>
        <dbReference type="Proteomes" id="UP000033220"/>
    </source>
</evidence>